<dbReference type="SMART" id="SM00388">
    <property type="entry name" value="HisKA"/>
    <property type="match status" value="1"/>
</dbReference>
<dbReference type="SMART" id="SM00387">
    <property type="entry name" value="HATPase_c"/>
    <property type="match status" value="1"/>
</dbReference>
<dbReference type="Gene3D" id="3.30.450.20">
    <property type="entry name" value="PAS domain"/>
    <property type="match status" value="1"/>
</dbReference>
<evidence type="ECO:0000256" key="8">
    <source>
        <dbReference type="SAM" id="Phobius"/>
    </source>
</evidence>
<dbReference type="InterPro" id="IPR036097">
    <property type="entry name" value="HisK_dim/P_sf"/>
</dbReference>
<dbReference type="Pfam" id="PF02518">
    <property type="entry name" value="HATPase_c"/>
    <property type="match status" value="1"/>
</dbReference>
<accession>A0ABS9JZ33</accession>
<reference evidence="10" key="1">
    <citation type="submission" date="2022-01" db="EMBL/GenBank/DDBJ databases">
        <authorList>
            <person name="Jo J.-H."/>
            <person name="Im W.-T."/>
        </authorList>
    </citation>
    <scope>NUCLEOTIDE SEQUENCE</scope>
    <source>
        <strain evidence="10">XY25</strain>
    </source>
</reference>
<comment type="catalytic activity">
    <reaction evidence="1">
        <text>ATP + protein L-histidine = ADP + protein N-phospho-L-histidine.</text>
        <dbReference type="EC" id="2.7.13.3"/>
    </reaction>
</comment>
<dbReference type="Proteomes" id="UP001165384">
    <property type="component" value="Unassembled WGS sequence"/>
</dbReference>
<protein>
    <recommendedName>
        <fullName evidence="2">histidine kinase</fullName>
        <ecNumber evidence="2">2.7.13.3</ecNumber>
    </recommendedName>
</protein>
<dbReference type="PANTHER" id="PTHR43711:SF31">
    <property type="entry name" value="HISTIDINE KINASE"/>
    <property type="match status" value="1"/>
</dbReference>
<keyword evidence="6" id="KW-0902">Two-component regulatory system</keyword>
<sequence length="698" mass="76422">MPNRRKPETLALTISLAGTLIVLLVFLTDLVVARHRDLESGERRLQHFGLMMAEHTARTFEAVDVLLRETATDLSHSRRDWVSWDASKGWEYIAQRHSRAMPQLRDLIIFDGQGNQRFISTYFPAPQINVHDRPYFAALESGAEGATFGPYIGRNSNRYTYGIARRVTGDNGQFSGAVFGAIEPAYLQDFCWSNRLSDDFESVLINAKGEIVASCRPADLSRQSPILGAKAEAVLFAGKLRGQVDESGLNKHDGLLISVSVVPGFSDLRILSAIPEKTLLANWRNRLFELGTLALLVTIVLLVSSILVRRQVRDMANMTVELAASHNHLEERVHEATLELAGQKDEAERANTAKSRFLAAASHDLRQPLHALSLFAADLQRQVRSGTLQELPRLAEQIAASTTLLGELLDSLLDISRLDVAGIKPDSRAAPLQPIFQRLADSFRRAATDRHMTLRFHPSKQWVFTDPIMLERMIANLVSNALRYTPPGGHILVAARRRGGQLAIEVRDNGIGIAQEHQAAIFAEFYQVGNAAREQNKGLGLGLSIVDRLAKALDIEVTLKSRTGEGTCFTLHVSRCLPVASRPAETAAAASAGAVHCMGDSADLQACAELVRQWNYEVSILPAGDAGLRSRNAIVIADPAAVDTLCAGGQAPDMPLIVLGDSRSDLPAGVHRLPMPLRPARLRALLNQLQKTLSKSIP</sequence>
<evidence type="ECO:0000313" key="11">
    <source>
        <dbReference type="Proteomes" id="UP001165384"/>
    </source>
</evidence>
<evidence type="ECO:0000259" key="9">
    <source>
        <dbReference type="PROSITE" id="PS50109"/>
    </source>
</evidence>
<keyword evidence="8" id="KW-1133">Transmembrane helix</keyword>
<name>A0ABS9JZ33_9RHOO</name>
<evidence type="ECO:0000256" key="7">
    <source>
        <dbReference type="SAM" id="Coils"/>
    </source>
</evidence>
<dbReference type="PRINTS" id="PR00344">
    <property type="entry name" value="BCTRLSENSOR"/>
</dbReference>
<dbReference type="InterPro" id="IPR036890">
    <property type="entry name" value="HATPase_C_sf"/>
</dbReference>
<dbReference type="InterPro" id="IPR005467">
    <property type="entry name" value="His_kinase_dom"/>
</dbReference>
<dbReference type="EMBL" id="JAKLTN010000001">
    <property type="protein sequence ID" value="MCG2576099.1"/>
    <property type="molecule type" value="Genomic_DNA"/>
</dbReference>
<comment type="caution">
    <text evidence="10">The sequence shown here is derived from an EMBL/GenBank/DDBJ whole genome shotgun (WGS) entry which is preliminary data.</text>
</comment>
<keyword evidence="3" id="KW-0597">Phosphoprotein</keyword>
<keyword evidence="10" id="KW-0547">Nucleotide-binding</keyword>
<gene>
    <name evidence="10" type="ORF">LZ012_03710</name>
</gene>
<dbReference type="RefSeq" id="WP_275707682.1">
    <property type="nucleotide sequence ID" value="NZ_JAKLTN010000001.1"/>
</dbReference>
<dbReference type="Gene3D" id="3.30.565.10">
    <property type="entry name" value="Histidine kinase-like ATPase, C-terminal domain"/>
    <property type="match status" value="1"/>
</dbReference>
<dbReference type="InterPro" id="IPR050736">
    <property type="entry name" value="Sensor_HK_Regulatory"/>
</dbReference>
<feature type="transmembrane region" description="Helical" evidence="8">
    <location>
        <begin position="287"/>
        <end position="308"/>
    </location>
</feature>
<dbReference type="PROSITE" id="PS50109">
    <property type="entry name" value="HIS_KIN"/>
    <property type="match status" value="1"/>
</dbReference>
<organism evidence="10 11">
    <name type="scientific">Dechloromonas hankyongensis</name>
    <dbReference type="NCBI Taxonomy" id="2908002"/>
    <lineage>
        <taxon>Bacteria</taxon>
        <taxon>Pseudomonadati</taxon>
        <taxon>Pseudomonadota</taxon>
        <taxon>Betaproteobacteria</taxon>
        <taxon>Rhodocyclales</taxon>
        <taxon>Azonexaceae</taxon>
        <taxon>Dechloromonas</taxon>
    </lineage>
</organism>
<keyword evidence="7" id="KW-0175">Coiled coil</keyword>
<dbReference type="PANTHER" id="PTHR43711">
    <property type="entry name" value="TWO-COMPONENT HISTIDINE KINASE"/>
    <property type="match status" value="1"/>
</dbReference>
<evidence type="ECO:0000256" key="1">
    <source>
        <dbReference type="ARBA" id="ARBA00000085"/>
    </source>
</evidence>
<evidence type="ECO:0000256" key="5">
    <source>
        <dbReference type="ARBA" id="ARBA00022777"/>
    </source>
</evidence>
<evidence type="ECO:0000256" key="2">
    <source>
        <dbReference type="ARBA" id="ARBA00012438"/>
    </source>
</evidence>
<evidence type="ECO:0000256" key="4">
    <source>
        <dbReference type="ARBA" id="ARBA00022679"/>
    </source>
</evidence>
<dbReference type="Pfam" id="PF00512">
    <property type="entry name" value="HisKA"/>
    <property type="match status" value="1"/>
</dbReference>
<keyword evidence="8" id="KW-0472">Membrane</keyword>
<dbReference type="InterPro" id="IPR003661">
    <property type="entry name" value="HisK_dim/P_dom"/>
</dbReference>
<evidence type="ECO:0000256" key="6">
    <source>
        <dbReference type="ARBA" id="ARBA00023012"/>
    </source>
</evidence>
<dbReference type="CDD" id="cd00075">
    <property type="entry name" value="HATPase"/>
    <property type="match status" value="1"/>
</dbReference>
<dbReference type="InterPro" id="IPR004358">
    <property type="entry name" value="Sig_transdc_His_kin-like_C"/>
</dbReference>
<dbReference type="InterPro" id="IPR003594">
    <property type="entry name" value="HATPase_dom"/>
</dbReference>
<dbReference type="SUPFAM" id="SSF55874">
    <property type="entry name" value="ATPase domain of HSP90 chaperone/DNA topoisomerase II/histidine kinase"/>
    <property type="match status" value="1"/>
</dbReference>
<keyword evidence="11" id="KW-1185">Reference proteome</keyword>
<feature type="domain" description="Histidine kinase" evidence="9">
    <location>
        <begin position="360"/>
        <end position="577"/>
    </location>
</feature>
<dbReference type="Gene3D" id="1.10.287.130">
    <property type="match status" value="1"/>
</dbReference>
<dbReference type="CDD" id="cd00082">
    <property type="entry name" value="HisKA"/>
    <property type="match status" value="1"/>
</dbReference>
<keyword evidence="10" id="KW-0067">ATP-binding</keyword>
<evidence type="ECO:0000256" key="3">
    <source>
        <dbReference type="ARBA" id="ARBA00022553"/>
    </source>
</evidence>
<keyword evidence="5" id="KW-0418">Kinase</keyword>
<keyword evidence="4" id="KW-0808">Transferase</keyword>
<evidence type="ECO:0000313" key="10">
    <source>
        <dbReference type="EMBL" id="MCG2576099.1"/>
    </source>
</evidence>
<feature type="coiled-coil region" evidence="7">
    <location>
        <begin position="326"/>
        <end position="353"/>
    </location>
</feature>
<proteinExistence type="predicted"/>
<dbReference type="SUPFAM" id="SSF47384">
    <property type="entry name" value="Homodimeric domain of signal transducing histidine kinase"/>
    <property type="match status" value="1"/>
</dbReference>
<dbReference type="GO" id="GO:0005524">
    <property type="term" value="F:ATP binding"/>
    <property type="evidence" value="ECO:0007669"/>
    <property type="project" value="UniProtKB-KW"/>
</dbReference>
<dbReference type="EC" id="2.7.13.3" evidence="2"/>
<keyword evidence="8" id="KW-0812">Transmembrane</keyword>
<dbReference type="CDD" id="cd12914">
    <property type="entry name" value="PDC1_DGC_like"/>
    <property type="match status" value="1"/>
</dbReference>